<dbReference type="EMBL" id="CP041764">
    <property type="protein sequence ID" value="QHA87327.1"/>
    <property type="molecule type" value="Genomic_DNA"/>
</dbReference>
<accession>A0ABX6GM60</accession>
<evidence type="ECO:0008006" key="3">
    <source>
        <dbReference type="Google" id="ProtNLM"/>
    </source>
</evidence>
<organism evidence="1 2">
    <name type="scientific">Serratia rhizosphaerae</name>
    <dbReference type="NCBI Taxonomy" id="2597702"/>
    <lineage>
        <taxon>Bacteria</taxon>
        <taxon>Pseudomonadati</taxon>
        <taxon>Pseudomonadota</taxon>
        <taxon>Gammaproteobacteria</taxon>
        <taxon>Enterobacterales</taxon>
        <taxon>Yersiniaceae</taxon>
        <taxon>Serratia</taxon>
    </lineage>
</organism>
<evidence type="ECO:0000313" key="1">
    <source>
        <dbReference type="EMBL" id="QHA87327.1"/>
    </source>
</evidence>
<gene>
    <name evidence="1" type="ORF">FO014_10425</name>
</gene>
<keyword evidence="2" id="KW-1185">Reference proteome</keyword>
<dbReference type="Proteomes" id="UP000430368">
    <property type="component" value="Chromosome"/>
</dbReference>
<reference evidence="1 2" key="1">
    <citation type="submission" date="2019-07" db="EMBL/GenBank/DDBJ databases">
        <title>Serratia dokdonensis sp. nov., an elicitor of systemic resistance in Nicotiana Tabacum.</title>
        <authorList>
            <person name="Son J.-S."/>
            <person name="Hwang Y.-J."/>
            <person name="Lee S.-Y."/>
            <person name="Ghim S.-Y."/>
        </authorList>
    </citation>
    <scope>NUCLEOTIDE SEQUENCE [LARGE SCALE GENOMIC DNA]</scope>
    <source>
        <strain evidence="1 2">KUDC3025</strain>
    </source>
</reference>
<evidence type="ECO:0000313" key="2">
    <source>
        <dbReference type="Proteomes" id="UP000430368"/>
    </source>
</evidence>
<protein>
    <recommendedName>
        <fullName evidence="3">PilZ domain-containing protein</fullName>
    </recommendedName>
</protein>
<sequence length="79" mass="9272">MNKKARIIKIEYRKNKYSSGIVVATLTVSYLFKEGGINSLRTLKYEIHQPENIKIGSFFRVKFIPDDVDRIVFLDYKTI</sequence>
<proteinExistence type="predicted"/>
<name>A0ABX6GM60_9GAMM</name>